<protein>
    <submittedName>
        <fullName evidence="2">Uncharacterized protein</fullName>
    </submittedName>
</protein>
<evidence type="ECO:0000256" key="1">
    <source>
        <dbReference type="SAM" id="MobiDB-lite"/>
    </source>
</evidence>
<dbReference type="RefSeq" id="WP_306019887.1">
    <property type="nucleotide sequence ID" value="NZ_CP129013.1"/>
</dbReference>
<dbReference type="Proteomes" id="UP001197974">
    <property type="component" value="Chromosome"/>
</dbReference>
<dbReference type="EMBL" id="CP129013">
    <property type="protein sequence ID" value="WLR43081.1"/>
    <property type="molecule type" value="Genomic_DNA"/>
</dbReference>
<evidence type="ECO:0000313" key="3">
    <source>
        <dbReference type="Proteomes" id="UP001197974"/>
    </source>
</evidence>
<feature type="region of interest" description="Disordered" evidence="1">
    <location>
        <begin position="97"/>
        <end position="118"/>
    </location>
</feature>
<name>A0ABY9JZL5_9BACI</name>
<proteinExistence type="predicted"/>
<evidence type="ECO:0000313" key="2">
    <source>
        <dbReference type="EMBL" id="WLR43081.1"/>
    </source>
</evidence>
<organism evidence="2 3">
    <name type="scientific">Bacillus carboniphilus</name>
    <dbReference type="NCBI Taxonomy" id="86663"/>
    <lineage>
        <taxon>Bacteria</taxon>
        <taxon>Bacillati</taxon>
        <taxon>Bacillota</taxon>
        <taxon>Bacilli</taxon>
        <taxon>Bacillales</taxon>
        <taxon>Bacillaceae</taxon>
        <taxon>Bacillus</taxon>
    </lineage>
</organism>
<feature type="compositionally biased region" description="Low complexity" evidence="1">
    <location>
        <begin position="99"/>
        <end position="112"/>
    </location>
</feature>
<gene>
    <name evidence="2" type="ORF">LC087_02395</name>
</gene>
<reference evidence="2 3" key="1">
    <citation type="submission" date="2023-06" db="EMBL/GenBank/DDBJ databases">
        <title>Five Gram-positive bacteria isolated from mangrove sediments in Shenzhen, Guangdong, China.</title>
        <authorList>
            <person name="Yu S."/>
            <person name="Zheng W."/>
            <person name="Huang Y."/>
        </authorList>
    </citation>
    <scope>NUCLEOTIDE SEQUENCE [LARGE SCALE GENOMIC DNA]</scope>
    <source>
        <strain evidence="2 3">SaN35-3</strain>
    </source>
</reference>
<accession>A0ABY9JZL5</accession>
<sequence>MGDIAGIVSGAATTSAVIQLARLIANDNNFWQSMILTILLTSLVASFTVGGKAICKTIAIYQSTNIIYYTGKVLYYLQVISPIPLIDAKKTKKQRELQESPSFHVSESSSFVQKQQSL</sequence>
<keyword evidence="3" id="KW-1185">Reference proteome</keyword>